<reference evidence="3 4" key="1">
    <citation type="submission" date="2019-04" db="EMBL/GenBank/DDBJ databases">
        <authorList>
            <person name="Van Vliet M D."/>
        </authorList>
    </citation>
    <scope>NUCLEOTIDE SEQUENCE [LARGE SCALE GENOMIC DNA]</scope>
    <source>
        <strain evidence="3 4">F21</strain>
    </source>
</reference>
<dbReference type="InterPro" id="IPR049053">
    <property type="entry name" value="AFCA-like_C"/>
</dbReference>
<dbReference type="Gene3D" id="1.50.10.10">
    <property type="match status" value="1"/>
</dbReference>
<dbReference type="EMBL" id="CAAHFH010000001">
    <property type="protein sequence ID" value="VGO20387.1"/>
    <property type="molecule type" value="Genomic_DNA"/>
</dbReference>
<sequence length="571" mass="63481">MLGVVDEFRNEKKKIYFEGEVKFEAQVRVVAEGGTAMASNAAIQVEGADAAVLYLASATSYENFQSLDADPTSLCSAALAWIKGKPYEKILADHQEDHRALFRRVEIDLGGGESRSLPTNERLNAYQANPDADFVSLLYQYGRYLLIASSRPGAQPANLQGLWNDKQFPSWDSKYTININTEMNYWPAELANLSECHEPLFDMINDLSITGREVAQDFYGARGWVVHHNTDAWRGAAPINKSNHGIWPVGGAWLCSHLWERYLFSGDKEFLKDRAYPLMKGASEFFLDYLVEDPVYGKGWLVSGPSNSPERGGLVMAPTMDHQIIRNLLNTTAEATDVLGCDAAFATELRSTVAKIAPNQVGTEGQLKEWLYKEDPKTNHRHVSHLWGLHPGSEISPETPELFEACKKVLEFRGDEGTGWSRGWKVNFWSRLRDGDHMAKILSGFFVNSSITGGAGFYNNLFDAHSPFQIDGNFGLTSGICEALVQSHRRDKAGNYIIDLLPALPSSWPDGSISGLRTRGGFEVSIQWKNGTLECAEFKSLLGNPLVIQTSEGIKTLHAETKPEVVYVFKP</sequence>
<evidence type="ECO:0000313" key="4">
    <source>
        <dbReference type="Proteomes" id="UP000346198"/>
    </source>
</evidence>
<dbReference type="GO" id="GO:0004560">
    <property type="term" value="F:alpha-L-fucosidase activity"/>
    <property type="evidence" value="ECO:0007669"/>
    <property type="project" value="TreeGrafter"/>
</dbReference>
<dbReference type="PANTHER" id="PTHR31084:SF0">
    <property type="entry name" value="ALPHA-L-FUCOSIDASE 2"/>
    <property type="match status" value="1"/>
</dbReference>
<dbReference type="Pfam" id="PF21307">
    <property type="entry name" value="Glyco_hydro_95_C"/>
    <property type="match status" value="1"/>
</dbReference>
<dbReference type="InterPro" id="IPR012341">
    <property type="entry name" value="6hp_glycosidase-like_sf"/>
</dbReference>
<organism evidence="3 4">
    <name type="scientific">Pontiella sulfatireligans</name>
    <dbReference type="NCBI Taxonomy" id="2750658"/>
    <lineage>
        <taxon>Bacteria</taxon>
        <taxon>Pseudomonadati</taxon>
        <taxon>Kiritimatiellota</taxon>
        <taxon>Kiritimatiellia</taxon>
        <taxon>Kiritimatiellales</taxon>
        <taxon>Pontiellaceae</taxon>
        <taxon>Pontiella</taxon>
    </lineage>
</organism>
<gene>
    <name evidence="3" type="ORF">SCARR_02450</name>
</gene>
<dbReference type="SUPFAM" id="SSF48208">
    <property type="entry name" value="Six-hairpin glycosidases"/>
    <property type="match status" value="1"/>
</dbReference>
<dbReference type="AlphaFoldDB" id="A0A6C2ULT0"/>
<keyword evidence="4" id="KW-1185">Reference proteome</keyword>
<dbReference type="Pfam" id="PF22124">
    <property type="entry name" value="Glyco_hydro_95_cat"/>
    <property type="match status" value="1"/>
</dbReference>
<dbReference type="Proteomes" id="UP000346198">
    <property type="component" value="Unassembled WGS sequence"/>
</dbReference>
<protein>
    <recommendedName>
        <fullName evidence="5">Glycosyl hydrolase family 95 N-terminal domain-containing protein</fullName>
    </recommendedName>
</protein>
<feature type="domain" description="Alpha fucosidase A-like C-terminal" evidence="1">
    <location>
        <begin position="497"/>
        <end position="561"/>
    </location>
</feature>
<feature type="domain" description="Glycosyl hydrolase family 95 catalytic" evidence="2">
    <location>
        <begin position="87"/>
        <end position="484"/>
    </location>
</feature>
<evidence type="ECO:0000259" key="1">
    <source>
        <dbReference type="Pfam" id="PF21307"/>
    </source>
</evidence>
<dbReference type="InterPro" id="IPR054363">
    <property type="entry name" value="GH95_cat"/>
</dbReference>
<proteinExistence type="predicted"/>
<evidence type="ECO:0000313" key="3">
    <source>
        <dbReference type="EMBL" id="VGO20387.1"/>
    </source>
</evidence>
<name>A0A6C2ULT0_9BACT</name>
<accession>A0A6C2ULT0</accession>
<evidence type="ECO:0000259" key="2">
    <source>
        <dbReference type="Pfam" id="PF22124"/>
    </source>
</evidence>
<dbReference type="InterPro" id="IPR008928">
    <property type="entry name" value="6-hairpin_glycosidase_sf"/>
</dbReference>
<evidence type="ECO:0008006" key="5">
    <source>
        <dbReference type="Google" id="ProtNLM"/>
    </source>
</evidence>
<dbReference type="PANTHER" id="PTHR31084">
    <property type="entry name" value="ALPHA-L-FUCOSIDASE 2"/>
    <property type="match status" value="1"/>
</dbReference>
<dbReference type="GO" id="GO:0005975">
    <property type="term" value="P:carbohydrate metabolic process"/>
    <property type="evidence" value="ECO:0007669"/>
    <property type="project" value="InterPro"/>
</dbReference>